<dbReference type="EMBL" id="MPTC01000001">
    <property type="protein sequence ID" value="OMD44063.1"/>
    <property type="molecule type" value="Genomic_DNA"/>
</dbReference>
<comment type="caution">
    <text evidence="2">The sequence shown here is derived from an EMBL/GenBank/DDBJ whole genome shotgun (WGS) entry which is preliminary data.</text>
</comment>
<gene>
    <name evidence="2" type="ORF">BSK52_00500</name>
</gene>
<feature type="compositionally biased region" description="Basic and acidic residues" evidence="1">
    <location>
        <begin position="33"/>
        <end position="42"/>
    </location>
</feature>
<feature type="region of interest" description="Disordered" evidence="1">
    <location>
        <begin position="33"/>
        <end position="91"/>
    </location>
</feature>
<evidence type="ECO:0000313" key="3">
    <source>
        <dbReference type="Proteomes" id="UP000187439"/>
    </source>
</evidence>
<dbReference type="RefSeq" id="WP_076116355.1">
    <property type="nucleotide sequence ID" value="NZ_MPTC01000001.1"/>
</dbReference>
<sequence>MSIASFKDISETSLKRFSDCPLGKMAENKTFEKPMREYDKPLGPEIENLKNCPIEGNNGHWDGERGNSKWNPDHDYIPPEVKGRTRSNPEGLTMGQLLDKYGIDNGIVYKDGEPDFSEVSKGKVEIEPFSTERTDNFDKADIALAKQKDCDPKEVAQWRKDNNYTWHECKDMRTMQKVPNEIHANFTHSGGISEAKKGTGEL</sequence>
<dbReference type="AlphaFoldDB" id="A0A1R0Y9L8"/>
<evidence type="ECO:0008006" key="4">
    <source>
        <dbReference type="Google" id="ProtNLM"/>
    </source>
</evidence>
<evidence type="ECO:0000256" key="1">
    <source>
        <dbReference type="SAM" id="MobiDB-lite"/>
    </source>
</evidence>
<organism evidence="2 3">
    <name type="scientific">Paenibacillus odorifer</name>
    <dbReference type="NCBI Taxonomy" id="189426"/>
    <lineage>
        <taxon>Bacteria</taxon>
        <taxon>Bacillati</taxon>
        <taxon>Bacillota</taxon>
        <taxon>Bacilli</taxon>
        <taxon>Bacillales</taxon>
        <taxon>Paenibacillaceae</taxon>
        <taxon>Paenibacillus</taxon>
    </lineage>
</organism>
<dbReference type="Proteomes" id="UP000187439">
    <property type="component" value="Unassembled WGS sequence"/>
</dbReference>
<dbReference type="Pfam" id="PF12639">
    <property type="entry name" value="Colicin-DNase"/>
    <property type="match status" value="1"/>
</dbReference>
<evidence type="ECO:0000313" key="2">
    <source>
        <dbReference type="EMBL" id="OMD44063.1"/>
    </source>
</evidence>
<reference evidence="2 3" key="1">
    <citation type="submission" date="2016-10" db="EMBL/GenBank/DDBJ databases">
        <title>Paenibacillus species isolates.</title>
        <authorList>
            <person name="Beno S.M."/>
        </authorList>
    </citation>
    <scope>NUCLEOTIDE SEQUENCE [LARGE SCALE GENOMIC DNA]</scope>
    <source>
        <strain evidence="2 3">FSL H7-0710</strain>
    </source>
</reference>
<proteinExistence type="predicted"/>
<accession>A0A1R0Y9L8</accession>
<name>A0A1R0Y9L8_9BACL</name>
<protein>
    <recommendedName>
        <fullName evidence="4">HNH endonuclease</fullName>
    </recommendedName>
</protein>
<dbReference type="OrthoDB" id="2872697at2"/>
<feature type="compositionally biased region" description="Basic and acidic residues" evidence="1">
    <location>
        <begin position="61"/>
        <end position="83"/>
    </location>
</feature>